<evidence type="ECO:0000259" key="1">
    <source>
        <dbReference type="PROSITE" id="PS50126"/>
    </source>
</evidence>
<dbReference type="Gene3D" id="3.30.420.140">
    <property type="entry name" value="YqgF/RNase H-like domain"/>
    <property type="match status" value="1"/>
</dbReference>
<dbReference type="InterPro" id="IPR003029">
    <property type="entry name" value="S1_domain"/>
</dbReference>
<dbReference type="Pfam" id="PF00575">
    <property type="entry name" value="S1"/>
    <property type="match status" value="1"/>
</dbReference>
<dbReference type="SMART" id="SM00316">
    <property type="entry name" value="S1"/>
    <property type="match status" value="1"/>
</dbReference>
<dbReference type="InterPro" id="IPR050437">
    <property type="entry name" value="Ribos_protein_bS1-like"/>
</dbReference>
<dbReference type="Gene3D" id="1.10.150.310">
    <property type="entry name" value="Tex RuvX-like domain-like"/>
    <property type="match status" value="1"/>
</dbReference>
<dbReference type="PANTHER" id="PTHR10724:SF10">
    <property type="entry name" value="S1 RNA-BINDING DOMAIN-CONTAINING PROTEIN 1"/>
    <property type="match status" value="1"/>
</dbReference>
<dbReference type="Pfam" id="PF12836">
    <property type="entry name" value="HHH_3"/>
    <property type="match status" value="1"/>
</dbReference>
<protein>
    <submittedName>
        <fullName evidence="2">RNA (S1 domain)-binding protein</fullName>
    </submittedName>
</protein>
<dbReference type="PANTHER" id="PTHR10724">
    <property type="entry name" value="30S RIBOSOMAL PROTEIN S1"/>
    <property type="match status" value="1"/>
</dbReference>
<proteinExistence type="predicted"/>
<dbReference type="InterPro" id="IPR023323">
    <property type="entry name" value="Tex-like_dom_sf"/>
</dbReference>
<dbReference type="Proteomes" id="UP000290482">
    <property type="component" value="Chromosome"/>
</dbReference>
<dbReference type="SUPFAM" id="SSF158832">
    <property type="entry name" value="Tex N-terminal region-like"/>
    <property type="match status" value="1"/>
</dbReference>
<dbReference type="SUPFAM" id="SSF53098">
    <property type="entry name" value="Ribonuclease H-like"/>
    <property type="match status" value="1"/>
</dbReference>
<dbReference type="Pfam" id="PF16921">
    <property type="entry name" value="Tex_YqgF"/>
    <property type="match status" value="1"/>
</dbReference>
<dbReference type="FunFam" id="3.30.420.140:FF:000001">
    <property type="entry name" value="RNA-binding transcriptional accessory protein"/>
    <property type="match status" value="1"/>
</dbReference>
<dbReference type="CDD" id="cd05685">
    <property type="entry name" value="S1_Tex"/>
    <property type="match status" value="1"/>
</dbReference>
<dbReference type="KEGG" id="mob:NCTC10112_00626"/>
<dbReference type="InterPro" id="IPR006641">
    <property type="entry name" value="YqgF/RNaseH-like_dom"/>
</dbReference>
<dbReference type="GO" id="GO:0006412">
    <property type="term" value="P:translation"/>
    <property type="evidence" value="ECO:0007669"/>
    <property type="project" value="TreeGrafter"/>
</dbReference>
<dbReference type="InterPro" id="IPR023319">
    <property type="entry name" value="Tex-like_HTH_dom_sf"/>
</dbReference>
<dbReference type="InterPro" id="IPR055179">
    <property type="entry name" value="Tex-like_central_region"/>
</dbReference>
<dbReference type="Pfam" id="PF09371">
    <property type="entry name" value="Tex_N"/>
    <property type="match status" value="1"/>
</dbReference>
<dbReference type="SUPFAM" id="SSF50249">
    <property type="entry name" value="Nucleic acid-binding proteins"/>
    <property type="match status" value="1"/>
</dbReference>
<dbReference type="Gene3D" id="1.10.3500.10">
    <property type="entry name" value="Tex N-terminal region-like"/>
    <property type="match status" value="1"/>
</dbReference>
<dbReference type="GO" id="GO:0006139">
    <property type="term" value="P:nucleobase-containing compound metabolic process"/>
    <property type="evidence" value="ECO:0007669"/>
    <property type="project" value="InterPro"/>
</dbReference>
<dbReference type="PROSITE" id="PS50126">
    <property type="entry name" value="S1"/>
    <property type="match status" value="1"/>
</dbReference>
<dbReference type="InterPro" id="IPR041692">
    <property type="entry name" value="HHH_9"/>
</dbReference>
<dbReference type="RefSeq" id="WP_022935954.1">
    <property type="nucleotide sequence ID" value="NZ_LR214940.1"/>
</dbReference>
<dbReference type="Gene3D" id="2.40.50.140">
    <property type="entry name" value="Nucleic acid-binding proteins"/>
    <property type="match status" value="1"/>
</dbReference>
<dbReference type="InterPro" id="IPR037027">
    <property type="entry name" value="YqgF/RNaseH-like_dom_sf"/>
</dbReference>
<dbReference type="InterPro" id="IPR012340">
    <property type="entry name" value="NA-bd_OB-fold"/>
</dbReference>
<dbReference type="SUPFAM" id="SSF47781">
    <property type="entry name" value="RuvA domain 2-like"/>
    <property type="match status" value="2"/>
</dbReference>
<evidence type="ECO:0000313" key="2">
    <source>
        <dbReference type="EMBL" id="VEU56025.1"/>
    </source>
</evidence>
<dbReference type="Pfam" id="PF17674">
    <property type="entry name" value="HHH_9"/>
    <property type="match status" value="1"/>
</dbReference>
<feature type="domain" description="S1 motif" evidence="1">
    <location>
        <begin position="641"/>
        <end position="713"/>
    </location>
</feature>
<accession>A0A448ZXP6</accession>
<dbReference type="InterPro" id="IPR032639">
    <property type="entry name" value="Tex_YqgF"/>
</dbReference>
<keyword evidence="3" id="KW-1185">Reference proteome</keyword>
<reference evidence="2 3" key="1">
    <citation type="submission" date="2019-01" db="EMBL/GenBank/DDBJ databases">
        <authorList>
            <consortium name="Pathogen Informatics"/>
        </authorList>
    </citation>
    <scope>NUCLEOTIDE SEQUENCE [LARGE SCALE GENOMIC DNA]</scope>
    <source>
        <strain evidence="2 3">NCTC10112</strain>
    </source>
</reference>
<gene>
    <name evidence="2" type="primary">yhgF</name>
    <name evidence="2" type="ORF">NCTC10112_00626</name>
</gene>
<dbReference type="AlphaFoldDB" id="A0A448ZXP6"/>
<dbReference type="InterPro" id="IPR010994">
    <property type="entry name" value="RuvA_2-like"/>
</dbReference>
<dbReference type="FunFam" id="2.40.50.140:FF:000051">
    <property type="entry name" value="RNA-binding transcriptional accessory protein"/>
    <property type="match status" value="1"/>
</dbReference>
<dbReference type="GO" id="GO:0003735">
    <property type="term" value="F:structural constituent of ribosome"/>
    <property type="evidence" value="ECO:0007669"/>
    <property type="project" value="TreeGrafter"/>
</dbReference>
<name>A0A448ZXP6_METOS</name>
<sequence>MKSIDLVANNLKVSHSQVENTLTLLNEGATVPFIARYRKNVTGNLNEEIIEKIFEQFKYNEELNKRKEAIIKILSESKLLTDELKNAIENAKQKQELENIYEPFKVGKKTKASEAIEKGLMPFALEILNNKDDNYKIFKNAEKYLDKFSTKDEVIENVQYVIAQLIYQDIENRNLIKKYVYENGKIITKIKKNARDENKVFEQYYDYYEKVKYIPNHRILAISRGENLKILSYDITFYITPIEKELREKYFKSRATAHYINLAINDCLNRLFFPSIIREIKSDLFERAEQDAIELFGKSLEQMLLAPAIKNKIILAIDPGFINGCKIAILNENGKLLDKRIIYPNTQKNNSNQDEKLINFLIDKYSIDLIVIGNGTASQETKEFISKVLDIRKKENFKDHVKCLIVSEIGASVYSASKIAIEEFPKLSVEERSAISIGRRFQDPLNELVKIDPKSIGIGQYQHDVNQKELSKHLEFKVNKVVNMVGVDLNTTNKIILSFISGLNEKLANNIIEYREKNGIFSSRKELLDVKGINEKVYEQCIGFLRIFDSSTFYDKTNIHPESYNNANKLVKYLNIDLNNINKEILKNVNLDLLEKELNINKYDLTLIIDSLLNPGKDIRDEKEGFIINEGIKSFEDLKVGQELIGHVSNITDFGAFIFIGIKNNVLVHIKYMKKSPNQFVSHPSEVLSIGDNVKIRIININKENKRIQGQILW</sequence>
<dbReference type="SMART" id="SM00732">
    <property type="entry name" value="YqgFc"/>
    <property type="match status" value="1"/>
</dbReference>
<dbReference type="Pfam" id="PF22706">
    <property type="entry name" value="Tex_central_region"/>
    <property type="match status" value="1"/>
</dbReference>
<dbReference type="OrthoDB" id="9804714at2"/>
<evidence type="ECO:0000313" key="3">
    <source>
        <dbReference type="Proteomes" id="UP000290482"/>
    </source>
</evidence>
<dbReference type="GO" id="GO:0005737">
    <property type="term" value="C:cytoplasm"/>
    <property type="evidence" value="ECO:0007669"/>
    <property type="project" value="UniProtKB-ARBA"/>
</dbReference>
<dbReference type="EMBL" id="LR214940">
    <property type="protein sequence ID" value="VEU56025.1"/>
    <property type="molecule type" value="Genomic_DNA"/>
</dbReference>
<dbReference type="GO" id="GO:0003729">
    <property type="term" value="F:mRNA binding"/>
    <property type="evidence" value="ECO:0007669"/>
    <property type="project" value="UniProtKB-ARBA"/>
</dbReference>
<dbReference type="InterPro" id="IPR018974">
    <property type="entry name" value="Tex-like_N"/>
</dbReference>
<dbReference type="FunFam" id="1.10.10.650:FF:000001">
    <property type="entry name" value="S1 RNA-binding domain 1"/>
    <property type="match status" value="1"/>
</dbReference>
<dbReference type="InterPro" id="IPR012337">
    <property type="entry name" value="RNaseH-like_sf"/>
</dbReference>
<dbReference type="Gene3D" id="1.10.10.650">
    <property type="entry name" value="RuvA domain 2-like"/>
    <property type="match status" value="1"/>
</dbReference>
<organism evidence="2 3">
    <name type="scientific">Metamycoplasma orale</name>
    <name type="common">Mycoplasma orale</name>
    <dbReference type="NCBI Taxonomy" id="2121"/>
    <lineage>
        <taxon>Bacteria</taxon>
        <taxon>Bacillati</taxon>
        <taxon>Mycoplasmatota</taxon>
        <taxon>Mycoplasmoidales</taxon>
        <taxon>Metamycoplasmataceae</taxon>
        <taxon>Metamycoplasma</taxon>
    </lineage>
</organism>
<dbReference type="InterPro" id="IPR044146">
    <property type="entry name" value="S1_Tex"/>
</dbReference>